<keyword evidence="3" id="KW-1185">Reference proteome</keyword>
<feature type="region of interest" description="Disordered" evidence="1">
    <location>
        <begin position="69"/>
        <end position="97"/>
    </location>
</feature>
<evidence type="ECO:0000256" key="1">
    <source>
        <dbReference type="SAM" id="MobiDB-lite"/>
    </source>
</evidence>
<dbReference type="Proteomes" id="UP001558613">
    <property type="component" value="Unassembled WGS sequence"/>
</dbReference>
<dbReference type="EMBL" id="JAYMGO010000016">
    <property type="protein sequence ID" value="KAL1258487.1"/>
    <property type="molecule type" value="Genomic_DNA"/>
</dbReference>
<feature type="region of interest" description="Disordered" evidence="1">
    <location>
        <begin position="1"/>
        <end position="35"/>
    </location>
</feature>
<organism evidence="2 3">
    <name type="scientific">Cirrhinus molitorella</name>
    <name type="common">mud carp</name>
    <dbReference type="NCBI Taxonomy" id="172907"/>
    <lineage>
        <taxon>Eukaryota</taxon>
        <taxon>Metazoa</taxon>
        <taxon>Chordata</taxon>
        <taxon>Craniata</taxon>
        <taxon>Vertebrata</taxon>
        <taxon>Euteleostomi</taxon>
        <taxon>Actinopterygii</taxon>
        <taxon>Neopterygii</taxon>
        <taxon>Teleostei</taxon>
        <taxon>Ostariophysi</taxon>
        <taxon>Cypriniformes</taxon>
        <taxon>Cyprinidae</taxon>
        <taxon>Labeoninae</taxon>
        <taxon>Labeonini</taxon>
        <taxon>Cirrhinus</taxon>
    </lineage>
</organism>
<feature type="compositionally biased region" description="Polar residues" evidence="1">
    <location>
        <begin position="86"/>
        <end position="97"/>
    </location>
</feature>
<protein>
    <submittedName>
        <fullName evidence="2">Uncharacterized protein</fullName>
    </submittedName>
</protein>
<evidence type="ECO:0000313" key="3">
    <source>
        <dbReference type="Proteomes" id="UP001558613"/>
    </source>
</evidence>
<reference evidence="2 3" key="1">
    <citation type="submission" date="2023-09" db="EMBL/GenBank/DDBJ databases">
        <authorList>
            <person name="Wang M."/>
        </authorList>
    </citation>
    <scope>NUCLEOTIDE SEQUENCE [LARGE SCALE GENOMIC DNA]</scope>
    <source>
        <strain evidence="2">GT-2023</strain>
        <tissue evidence="2">Liver</tissue>
    </source>
</reference>
<feature type="compositionally biased region" description="Basic and acidic residues" evidence="1">
    <location>
        <begin position="1"/>
        <end position="22"/>
    </location>
</feature>
<gene>
    <name evidence="2" type="ORF">QQF64_009064</name>
</gene>
<accession>A0ABR3M036</accession>
<name>A0ABR3M036_9TELE</name>
<dbReference type="InterPro" id="IPR021109">
    <property type="entry name" value="Peptidase_aspartic_dom_sf"/>
</dbReference>
<evidence type="ECO:0000313" key="2">
    <source>
        <dbReference type="EMBL" id="KAL1258487.1"/>
    </source>
</evidence>
<dbReference type="Gene3D" id="2.40.70.10">
    <property type="entry name" value="Acid Proteases"/>
    <property type="match status" value="1"/>
</dbReference>
<proteinExistence type="predicted"/>
<comment type="caution">
    <text evidence="2">The sequence shown here is derived from an EMBL/GenBank/DDBJ whole genome shotgun (WGS) entry which is preliminary data.</text>
</comment>
<sequence length="202" mass="22844">MQDLQYHRGRDFTASREREQKLPGKALDSQKSSTAKMRAAVPQRHHRYCHQVPIRQAASLSCPSEQTGYMTRFRNSKPPDPHANAATPSLETASSRTLKPQKCALNVQSYSQTEVQLQQIAPIHLTIGPMGLVHPVYISPMDLYPLLIGKDLLDRFEPLMDFKRLKIWAQVREPLPFPTTNTSLKCSARITEVSCIRPPASR</sequence>